<gene>
    <name evidence="2" type="ORF">CTEN210_10691</name>
</gene>
<accession>A0AAD3H8E3</accession>
<evidence type="ECO:0000313" key="2">
    <source>
        <dbReference type="EMBL" id="GFH54215.1"/>
    </source>
</evidence>
<protein>
    <submittedName>
        <fullName evidence="2">Uncharacterized protein</fullName>
    </submittedName>
</protein>
<organism evidence="2 3">
    <name type="scientific">Chaetoceros tenuissimus</name>
    <dbReference type="NCBI Taxonomy" id="426638"/>
    <lineage>
        <taxon>Eukaryota</taxon>
        <taxon>Sar</taxon>
        <taxon>Stramenopiles</taxon>
        <taxon>Ochrophyta</taxon>
        <taxon>Bacillariophyta</taxon>
        <taxon>Coscinodiscophyceae</taxon>
        <taxon>Chaetocerotophycidae</taxon>
        <taxon>Chaetocerotales</taxon>
        <taxon>Chaetocerotaceae</taxon>
        <taxon>Chaetoceros</taxon>
    </lineage>
</organism>
<dbReference type="AlphaFoldDB" id="A0AAD3H8E3"/>
<name>A0AAD3H8E3_9STRA</name>
<dbReference type="Gene3D" id="3.80.10.10">
    <property type="entry name" value="Ribonuclease Inhibitor"/>
    <property type="match status" value="1"/>
</dbReference>
<dbReference type="InterPro" id="IPR032675">
    <property type="entry name" value="LRR_dom_sf"/>
</dbReference>
<evidence type="ECO:0000313" key="3">
    <source>
        <dbReference type="Proteomes" id="UP001054902"/>
    </source>
</evidence>
<feature type="region of interest" description="Disordered" evidence="1">
    <location>
        <begin position="22"/>
        <end position="41"/>
    </location>
</feature>
<keyword evidence="3" id="KW-1185">Reference proteome</keyword>
<comment type="caution">
    <text evidence="2">The sequence shown here is derived from an EMBL/GenBank/DDBJ whole genome shotgun (WGS) entry which is preliminary data.</text>
</comment>
<evidence type="ECO:0000256" key="1">
    <source>
        <dbReference type="SAM" id="MobiDB-lite"/>
    </source>
</evidence>
<sequence>MSNEEVQRRGGLFSCCFQKKGNKVSPQHEVPHRNKEDATEDAKVKAFLEKKRVEEEATKEVRNQITTEKENTKHEIVEITNEDLTVELQAFEAIKSILSTETHITIDVESKLETARDKDPKFFELTQGYIHNDQWVDMSKPRRCNFKDDSGENDDDSDASSDIKQIGKFRNRKEDGAHDLKEQYRAITLRQLRAVFHLVSRMCEENEIPVSKLYRKKAKKTTTTLVDNHSLLGEVTLFDILDLVVKPFTQATGKSLVECLPSTTGSQPPRWFVNNYNGEPFLHTMVCIEQMYKDFALSTNNNDANVFGLSGGGMTEDTPIWIRAFAHRQCDETESIDLKRSGFARAMKCAGHRTLTILDQECKGFKDARYLLELSMSQLKDKERAENQEVSSVWAVYTARDHIFEDPDYGDEELRHAVGIVSSGMAPADLNYRSTTHAASSNREKHFPQIRCLAALSIDVTKAIVDNVDTTSDVLDFVKKLEAPEKVNEVCRGAFVSTVSSLKAALNRNNATWEAALVALNRGLTGRSQRLMFDFGKDQGWDKLTQAKATALMRHLPPSVQVLSVSHFSYGESMMNALIDWVENAKYLRSLTIKDTCVGGAEGGKLCGIRLAKAIGASKTIERLELSATDLVGSRNSEAWEKALQESNENSLSYVELNGMKYLENMVDKSSFDPKTSTIRVTSLDGQHHRLAWVNNQFSDATLSVEEEESLEDASCASVEIDDMN</sequence>
<dbReference type="EMBL" id="BLLK01000047">
    <property type="protein sequence ID" value="GFH54215.1"/>
    <property type="molecule type" value="Genomic_DNA"/>
</dbReference>
<reference evidence="2 3" key="1">
    <citation type="journal article" date="2021" name="Sci. Rep.">
        <title>The genome of the diatom Chaetoceros tenuissimus carries an ancient integrated fragment of an extant virus.</title>
        <authorList>
            <person name="Hongo Y."/>
            <person name="Kimura K."/>
            <person name="Takaki Y."/>
            <person name="Yoshida Y."/>
            <person name="Baba S."/>
            <person name="Kobayashi G."/>
            <person name="Nagasaki K."/>
            <person name="Hano T."/>
            <person name="Tomaru Y."/>
        </authorList>
    </citation>
    <scope>NUCLEOTIDE SEQUENCE [LARGE SCALE GENOMIC DNA]</scope>
    <source>
        <strain evidence="2 3">NIES-3715</strain>
    </source>
</reference>
<dbReference type="Proteomes" id="UP001054902">
    <property type="component" value="Unassembled WGS sequence"/>
</dbReference>
<proteinExistence type="predicted"/>
<feature type="compositionally biased region" description="Basic and acidic residues" evidence="1">
    <location>
        <begin position="29"/>
        <end position="41"/>
    </location>
</feature>
<feature type="region of interest" description="Disordered" evidence="1">
    <location>
        <begin position="146"/>
        <end position="168"/>
    </location>
</feature>